<dbReference type="CDD" id="cd01061">
    <property type="entry name" value="RNase_T2_euk"/>
    <property type="match status" value="1"/>
</dbReference>
<dbReference type="Pfam" id="PF00445">
    <property type="entry name" value="Ribonuclease_T2"/>
    <property type="match status" value="1"/>
</dbReference>
<comment type="caution">
    <text evidence="12">The sequence shown here is derived from an EMBL/GenBank/DDBJ whole genome shotgun (WGS) entry which is preliminary data.</text>
</comment>
<keyword evidence="13" id="KW-1185">Reference proteome</keyword>
<evidence type="ECO:0000256" key="2">
    <source>
        <dbReference type="ARBA" id="ARBA00012571"/>
    </source>
</evidence>
<dbReference type="AlphaFoldDB" id="A0A367LCA5"/>
<organism evidence="12 13">
    <name type="scientific">Ophiocordyceps polyrhachis-furcata BCC 54312</name>
    <dbReference type="NCBI Taxonomy" id="1330021"/>
    <lineage>
        <taxon>Eukaryota</taxon>
        <taxon>Fungi</taxon>
        <taxon>Dikarya</taxon>
        <taxon>Ascomycota</taxon>
        <taxon>Pezizomycotina</taxon>
        <taxon>Sordariomycetes</taxon>
        <taxon>Hypocreomycetidae</taxon>
        <taxon>Hypocreales</taxon>
        <taxon>Ophiocordycipitaceae</taxon>
        <taxon>Ophiocordyceps</taxon>
    </lineage>
</organism>
<evidence type="ECO:0000256" key="8">
    <source>
        <dbReference type="ARBA" id="ARBA00023239"/>
    </source>
</evidence>
<dbReference type="EMBL" id="LKCN02000007">
    <property type="protein sequence ID" value="RCI12059.1"/>
    <property type="molecule type" value="Genomic_DNA"/>
</dbReference>
<keyword evidence="5" id="KW-0378">Hydrolase</keyword>
<reference evidence="12 13" key="1">
    <citation type="journal article" date="2015" name="BMC Genomics">
        <title>Insights from the genome of Ophiocordyceps polyrhachis-furcata to pathogenicity and host specificity in insect fungi.</title>
        <authorList>
            <person name="Wichadakul D."/>
            <person name="Kobmoo N."/>
            <person name="Ingsriswang S."/>
            <person name="Tangphatsornruang S."/>
            <person name="Chantasingh D."/>
            <person name="Luangsa-ard J.J."/>
            <person name="Eurwilaichitr L."/>
        </authorList>
    </citation>
    <scope>NUCLEOTIDE SEQUENCE [LARGE SCALE GENOMIC DNA]</scope>
    <source>
        <strain evidence="12 13">BCC 54312</strain>
    </source>
</reference>
<dbReference type="SUPFAM" id="SSF55895">
    <property type="entry name" value="Ribonuclease Rh-like"/>
    <property type="match status" value="1"/>
</dbReference>
<dbReference type="PANTHER" id="PTHR11240">
    <property type="entry name" value="RIBONUCLEASE T2"/>
    <property type="match status" value="1"/>
</dbReference>
<dbReference type="Proteomes" id="UP000253664">
    <property type="component" value="Unassembled WGS sequence"/>
</dbReference>
<dbReference type="GO" id="GO:0016787">
    <property type="term" value="F:hydrolase activity"/>
    <property type="evidence" value="ECO:0007669"/>
    <property type="project" value="UniProtKB-KW"/>
</dbReference>
<feature type="active site" evidence="9">
    <location>
        <position position="125"/>
    </location>
</feature>
<dbReference type="GO" id="GO:0005576">
    <property type="term" value="C:extracellular region"/>
    <property type="evidence" value="ECO:0007669"/>
    <property type="project" value="TreeGrafter"/>
</dbReference>
<evidence type="ECO:0000256" key="11">
    <source>
        <dbReference type="SAM" id="MobiDB-lite"/>
    </source>
</evidence>
<gene>
    <name evidence="12" type="ORF">L249_0513</name>
</gene>
<dbReference type="InterPro" id="IPR033130">
    <property type="entry name" value="RNase_T2_His_AS_2"/>
</dbReference>
<dbReference type="GO" id="GO:0006401">
    <property type="term" value="P:RNA catabolic process"/>
    <property type="evidence" value="ECO:0007669"/>
    <property type="project" value="TreeGrafter"/>
</dbReference>
<evidence type="ECO:0000256" key="10">
    <source>
        <dbReference type="RuleBase" id="RU004328"/>
    </source>
</evidence>
<name>A0A367LCA5_9HYPO</name>
<dbReference type="EC" id="4.6.1.19" evidence="2"/>
<dbReference type="PROSITE" id="PS00530">
    <property type="entry name" value="RNASE_T2_1"/>
    <property type="match status" value="1"/>
</dbReference>
<evidence type="ECO:0000256" key="7">
    <source>
        <dbReference type="ARBA" id="ARBA00023180"/>
    </source>
</evidence>
<evidence type="ECO:0000313" key="13">
    <source>
        <dbReference type="Proteomes" id="UP000253664"/>
    </source>
</evidence>
<dbReference type="InterPro" id="IPR001568">
    <property type="entry name" value="RNase_T2-like"/>
</dbReference>
<evidence type="ECO:0000256" key="6">
    <source>
        <dbReference type="ARBA" id="ARBA00023157"/>
    </source>
</evidence>
<dbReference type="Gene3D" id="3.90.730.10">
    <property type="entry name" value="Ribonuclease T2-like"/>
    <property type="match status" value="1"/>
</dbReference>
<evidence type="ECO:0000313" key="12">
    <source>
        <dbReference type="EMBL" id="RCI12059.1"/>
    </source>
</evidence>
<keyword evidence="4" id="KW-0255">Endonuclease</keyword>
<evidence type="ECO:0000256" key="9">
    <source>
        <dbReference type="PIRSR" id="PIRSR633697-1"/>
    </source>
</evidence>
<dbReference type="GO" id="GO:0033897">
    <property type="term" value="F:ribonuclease T2 activity"/>
    <property type="evidence" value="ECO:0007669"/>
    <property type="project" value="UniProtKB-EC"/>
</dbReference>
<keyword evidence="8" id="KW-0456">Lyase</keyword>
<accession>A0A367LCA5</accession>
<evidence type="ECO:0000256" key="5">
    <source>
        <dbReference type="ARBA" id="ARBA00022801"/>
    </source>
</evidence>
<evidence type="ECO:0000256" key="1">
    <source>
        <dbReference type="ARBA" id="ARBA00007469"/>
    </source>
</evidence>
<dbReference type="STRING" id="1330021.A0A367LCA5"/>
<sequence>MHPLSSLLLPSIAVGSSCPSDIPLSCHNSSAVDDTCCFIPAGQLLQTQFWDVNPATGPADSWTIHGLWPDNCDGSYPASCDSSRGDYDIRSVLGRQSDTLAYMERYWKDYKGDDDDLWSHEWAKHGTCVSSLDPSCFGSDYRRADEAVAYFARTVALFRTLPTHEWLAEADITPSMDQHYEVDDVQDALAARHGAPVTLRCRGNALTEVWYHFNVKGSLQSGRFVASDPDGPKGSCPRSVRYIPKRNWAVGGGGDGHRSDKSQKRLS</sequence>
<dbReference type="InterPro" id="IPR018188">
    <property type="entry name" value="RNase_T2_His_AS_1"/>
</dbReference>
<proteinExistence type="inferred from homology"/>
<dbReference type="FunFam" id="3.90.730.10:FF:000004">
    <property type="entry name" value="Ribonuclease T2-like"/>
    <property type="match status" value="1"/>
</dbReference>
<evidence type="ECO:0000256" key="4">
    <source>
        <dbReference type="ARBA" id="ARBA00022759"/>
    </source>
</evidence>
<feature type="active site" evidence="9">
    <location>
        <position position="65"/>
    </location>
</feature>
<feature type="compositionally biased region" description="Basic and acidic residues" evidence="11">
    <location>
        <begin position="255"/>
        <end position="267"/>
    </location>
</feature>
<dbReference type="PROSITE" id="PS00531">
    <property type="entry name" value="RNASE_T2_2"/>
    <property type="match status" value="1"/>
</dbReference>
<dbReference type="InterPro" id="IPR036430">
    <property type="entry name" value="RNase_T2-like_sf"/>
</dbReference>
<keyword evidence="6" id="KW-1015">Disulfide bond</keyword>
<comment type="similarity">
    <text evidence="1 10">Belongs to the RNase T2 family.</text>
</comment>
<dbReference type="InterPro" id="IPR033697">
    <property type="entry name" value="Ribonuclease_T2_eukaryotic"/>
</dbReference>
<evidence type="ECO:0000256" key="3">
    <source>
        <dbReference type="ARBA" id="ARBA00022722"/>
    </source>
</evidence>
<dbReference type="OrthoDB" id="435754at2759"/>
<feature type="active site" evidence="9">
    <location>
        <position position="121"/>
    </location>
</feature>
<dbReference type="GO" id="GO:0003723">
    <property type="term" value="F:RNA binding"/>
    <property type="evidence" value="ECO:0007669"/>
    <property type="project" value="InterPro"/>
</dbReference>
<keyword evidence="7" id="KW-0325">Glycoprotein</keyword>
<dbReference type="PANTHER" id="PTHR11240:SF22">
    <property type="entry name" value="RIBONUCLEASE T2"/>
    <property type="match status" value="1"/>
</dbReference>
<keyword evidence="3" id="KW-0540">Nuclease</keyword>
<protein>
    <recommendedName>
        <fullName evidence="2">ribonuclease T2</fullName>
        <ecNumber evidence="2">4.6.1.19</ecNumber>
    </recommendedName>
</protein>
<feature type="region of interest" description="Disordered" evidence="11">
    <location>
        <begin position="247"/>
        <end position="267"/>
    </location>
</feature>